<dbReference type="PANTHER" id="PTHR34094:SF1">
    <property type="entry name" value="PROTEIN FAM185A"/>
    <property type="match status" value="1"/>
</dbReference>
<feature type="domain" description="DUF4097" evidence="2">
    <location>
        <begin position="47"/>
        <end position="314"/>
    </location>
</feature>
<evidence type="ECO:0000259" key="2">
    <source>
        <dbReference type="Pfam" id="PF13349"/>
    </source>
</evidence>
<evidence type="ECO:0000313" key="4">
    <source>
        <dbReference type="Proteomes" id="UP000249260"/>
    </source>
</evidence>
<accession>A0A328TZB7</accession>
<gene>
    <name evidence="3" type="ORF">DL346_20710</name>
</gene>
<keyword evidence="4" id="KW-1185">Reference proteome</keyword>
<dbReference type="Proteomes" id="UP000249260">
    <property type="component" value="Unassembled WGS sequence"/>
</dbReference>
<comment type="caution">
    <text evidence="3">The sequence shown here is derived from an EMBL/GenBank/DDBJ whole genome shotgun (WGS) entry which is preliminary data.</text>
</comment>
<sequence>MRNWIIVALILLFIGLIGAFGTFRGDGAFSFGAEKVAQEQSVPGGGIEEIALDVGSMDLTVVPGTGDQVKAELTGRASKRYRDKLKLQLQTEGKVLRVTVQDEVGFTIGINIRNLDLRLELPQQQYRKLTLDAGSGDVEFSQILTDRITMKTGSGDMKLAQLQAQSIEVSVGSGNLGFTDVSADDQIKADANSGDITVDGLKAKLLTVDVGSGDVELADTAAELKIETNSGDIELAQKTLEHAAELETGSGDVSILTEEQPSSARMTYSSGSGSLDNEWDGGERMTDGDDRDVLTFGSGATQLHIHTGSGDLTVGAR</sequence>
<dbReference type="Pfam" id="PF13349">
    <property type="entry name" value="DUF4097"/>
    <property type="match status" value="1"/>
</dbReference>
<evidence type="ECO:0000256" key="1">
    <source>
        <dbReference type="SAM" id="MobiDB-lite"/>
    </source>
</evidence>
<dbReference type="Gene3D" id="2.160.20.120">
    <property type="match status" value="1"/>
</dbReference>
<feature type="region of interest" description="Disordered" evidence="1">
    <location>
        <begin position="259"/>
        <end position="290"/>
    </location>
</feature>
<organism evidence="3 4">
    <name type="scientific">Paenibacillus montanisoli</name>
    <dbReference type="NCBI Taxonomy" id="2081970"/>
    <lineage>
        <taxon>Bacteria</taxon>
        <taxon>Bacillati</taxon>
        <taxon>Bacillota</taxon>
        <taxon>Bacilli</taxon>
        <taxon>Bacillales</taxon>
        <taxon>Paenibacillaceae</taxon>
        <taxon>Paenibacillus</taxon>
    </lineage>
</organism>
<dbReference type="AlphaFoldDB" id="A0A328TZB7"/>
<feature type="compositionally biased region" description="Basic and acidic residues" evidence="1">
    <location>
        <begin position="281"/>
        <end position="290"/>
    </location>
</feature>
<name>A0A328TZB7_9BACL</name>
<evidence type="ECO:0000313" key="3">
    <source>
        <dbReference type="EMBL" id="RAP74491.1"/>
    </source>
</evidence>
<feature type="compositionally biased region" description="Polar residues" evidence="1">
    <location>
        <begin position="259"/>
        <end position="275"/>
    </location>
</feature>
<protein>
    <recommendedName>
        <fullName evidence="2">DUF4097 domain-containing protein</fullName>
    </recommendedName>
</protein>
<dbReference type="OrthoDB" id="2653282at2"/>
<proteinExistence type="predicted"/>
<dbReference type="EMBL" id="QLUW01000004">
    <property type="protein sequence ID" value="RAP74491.1"/>
    <property type="molecule type" value="Genomic_DNA"/>
</dbReference>
<dbReference type="RefSeq" id="WP_112884280.1">
    <property type="nucleotide sequence ID" value="NZ_QLUW01000004.1"/>
</dbReference>
<reference evidence="3 4" key="1">
    <citation type="submission" date="2018-06" db="EMBL/GenBank/DDBJ databases">
        <title>Paenibacillus montanisoli sp. nov., isolated from mountain area soil.</title>
        <authorList>
            <person name="Wu M."/>
        </authorList>
    </citation>
    <scope>NUCLEOTIDE SEQUENCE [LARGE SCALE GENOMIC DNA]</scope>
    <source>
        <strain evidence="3 4">RA17</strain>
    </source>
</reference>
<dbReference type="InterPro" id="IPR025164">
    <property type="entry name" value="Toastrack_DUF4097"/>
</dbReference>
<dbReference type="PANTHER" id="PTHR34094">
    <property type="match status" value="1"/>
</dbReference>